<keyword evidence="3" id="KW-0597">Phosphoprotein</keyword>
<keyword evidence="8" id="KW-0902">Two-component regulatory system</keyword>
<evidence type="ECO:0000256" key="6">
    <source>
        <dbReference type="ARBA" id="ARBA00022777"/>
    </source>
</evidence>
<evidence type="ECO:0000256" key="4">
    <source>
        <dbReference type="ARBA" id="ARBA00022679"/>
    </source>
</evidence>
<dbReference type="KEGG" id="crie:AK829_04465"/>
<gene>
    <name evidence="12" type="ORF">AK829_04465</name>
</gene>
<name>A0A0K1REM4_9CORY</name>
<protein>
    <recommendedName>
        <fullName evidence="2">histidine kinase</fullName>
        <ecNumber evidence="2">2.7.13.3</ecNumber>
    </recommendedName>
</protein>
<keyword evidence="6" id="KW-0418">Kinase</keyword>
<dbReference type="CDD" id="cd16917">
    <property type="entry name" value="HATPase_UhpB-NarQ-NarX-like"/>
    <property type="match status" value="1"/>
</dbReference>
<evidence type="ECO:0000259" key="11">
    <source>
        <dbReference type="Pfam" id="PF07730"/>
    </source>
</evidence>
<dbReference type="EMBL" id="CP012342">
    <property type="protein sequence ID" value="AKV59843.1"/>
    <property type="molecule type" value="Genomic_DNA"/>
</dbReference>
<dbReference type="GO" id="GO:0005524">
    <property type="term" value="F:ATP binding"/>
    <property type="evidence" value="ECO:0007669"/>
    <property type="project" value="UniProtKB-KW"/>
</dbReference>
<dbReference type="STRING" id="156976.AK829_04465"/>
<evidence type="ECO:0000256" key="7">
    <source>
        <dbReference type="ARBA" id="ARBA00022840"/>
    </source>
</evidence>
<feature type="transmembrane region" description="Helical" evidence="10">
    <location>
        <begin position="48"/>
        <end position="75"/>
    </location>
</feature>
<feature type="transmembrane region" description="Helical" evidence="10">
    <location>
        <begin position="116"/>
        <end position="133"/>
    </location>
</feature>
<keyword evidence="4" id="KW-0808">Transferase</keyword>
<dbReference type="EC" id="2.7.13.3" evidence="2"/>
<reference evidence="12 13" key="1">
    <citation type="submission" date="2015-08" db="EMBL/GenBank/DDBJ databases">
        <authorList>
            <person name="Babu N.S."/>
            <person name="Beckwith C.J."/>
            <person name="Beseler K.G."/>
            <person name="Brison A."/>
            <person name="Carone J.V."/>
            <person name="Caskin T.P."/>
            <person name="Diamond M."/>
            <person name="Durham M.E."/>
            <person name="Foxe J.M."/>
            <person name="Go M."/>
            <person name="Henderson B.A."/>
            <person name="Jones I.B."/>
            <person name="McGettigan J.A."/>
            <person name="Micheletti S.J."/>
            <person name="Nasrallah M.E."/>
            <person name="Ortiz D."/>
            <person name="Piller C.R."/>
            <person name="Privatt S.R."/>
            <person name="Schneider S.L."/>
            <person name="Sharp S."/>
            <person name="Smith T.C."/>
            <person name="Stanton J.D."/>
            <person name="Ullery H.E."/>
            <person name="Wilson R.J."/>
            <person name="Serrano M.G."/>
            <person name="Buck G."/>
            <person name="Lee V."/>
            <person name="Wang Y."/>
            <person name="Carvalho R."/>
            <person name="Voegtly L."/>
            <person name="Shi R."/>
            <person name="Duckworth R."/>
            <person name="Johnson A."/>
            <person name="Loviza R."/>
            <person name="Walstead R."/>
            <person name="Shah Z."/>
            <person name="Kiflezghi M."/>
            <person name="Wade K."/>
            <person name="Ball S.L."/>
            <person name="Bradley K.W."/>
            <person name="Asai D.J."/>
            <person name="Bowman C.A."/>
            <person name="Russell D.A."/>
            <person name="Pope W.H."/>
            <person name="Jacobs-Sera D."/>
            <person name="Hendrix R.W."/>
            <person name="Hatfull G.F."/>
        </authorList>
    </citation>
    <scope>NUCLEOTIDE SEQUENCE [LARGE SCALE GENOMIC DNA]</scope>
    <source>
        <strain evidence="12 13">PUDD_83A45</strain>
    </source>
</reference>
<organism evidence="12 13">
    <name type="scientific">Corynebacterium riegelii</name>
    <dbReference type="NCBI Taxonomy" id="156976"/>
    <lineage>
        <taxon>Bacteria</taxon>
        <taxon>Bacillati</taxon>
        <taxon>Actinomycetota</taxon>
        <taxon>Actinomycetes</taxon>
        <taxon>Mycobacteriales</taxon>
        <taxon>Corynebacteriaceae</taxon>
        <taxon>Corynebacterium</taxon>
    </lineage>
</organism>
<dbReference type="InterPro" id="IPR050482">
    <property type="entry name" value="Sensor_HK_TwoCompSys"/>
</dbReference>
<dbReference type="Gene3D" id="3.30.565.10">
    <property type="entry name" value="Histidine kinase-like ATPase, C-terminal domain"/>
    <property type="match status" value="1"/>
</dbReference>
<dbReference type="GO" id="GO:0046983">
    <property type="term" value="F:protein dimerization activity"/>
    <property type="evidence" value="ECO:0007669"/>
    <property type="project" value="InterPro"/>
</dbReference>
<keyword evidence="10" id="KW-1133">Transmembrane helix</keyword>
<dbReference type="Pfam" id="PF07730">
    <property type="entry name" value="HisKA_3"/>
    <property type="match status" value="1"/>
</dbReference>
<evidence type="ECO:0000256" key="10">
    <source>
        <dbReference type="SAM" id="Phobius"/>
    </source>
</evidence>
<keyword evidence="10" id="KW-0472">Membrane</keyword>
<proteinExistence type="predicted"/>
<dbReference type="Gene3D" id="1.20.5.1930">
    <property type="match status" value="1"/>
</dbReference>
<evidence type="ECO:0000256" key="1">
    <source>
        <dbReference type="ARBA" id="ARBA00000085"/>
    </source>
</evidence>
<dbReference type="AlphaFoldDB" id="A0A0K1REM4"/>
<dbReference type="GO" id="GO:0016020">
    <property type="term" value="C:membrane"/>
    <property type="evidence" value="ECO:0007669"/>
    <property type="project" value="InterPro"/>
</dbReference>
<dbReference type="PANTHER" id="PTHR24421">
    <property type="entry name" value="NITRATE/NITRITE SENSOR PROTEIN NARX-RELATED"/>
    <property type="match status" value="1"/>
</dbReference>
<accession>A0A0K1REM4</accession>
<dbReference type="InterPro" id="IPR011712">
    <property type="entry name" value="Sig_transdc_His_kin_sub3_dim/P"/>
</dbReference>
<evidence type="ECO:0000256" key="2">
    <source>
        <dbReference type="ARBA" id="ARBA00012438"/>
    </source>
</evidence>
<keyword evidence="13" id="KW-1185">Reference proteome</keyword>
<feature type="transmembrane region" description="Helical" evidence="10">
    <location>
        <begin position="87"/>
        <end position="110"/>
    </location>
</feature>
<evidence type="ECO:0000256" key="3">
    <source>
        <dbReference type="ARBA" id="ARBA00022553"/>
    </source>
</evidence>
<evidence type="ECO:0000256" key="9">
    <source>
        <dbReference type="SAM" id="Coils"/>
    </source>
</evidence>
<dbReference type="Proteomes" id="UP000060016">
    <property type="component" value="Chromosome"/>
</dbReference>
<feature type="domain" description="Signal transduction histidine kinase subgroup 3 dimerisation and phosphoacceptor" evidence="11">
    <location>
        <begin position="162"/>
        <end position="224"/>
    </location>
</feature>
<sequence length="355" mass="37875">MAAFMLVTCLVGLLPDSRQLVVGLTLLACAVAAPFTRWRWPLETFAAILAVLIPAAFCNSLPVGTIAVAPFAAYIARRHLPAPHRDIATGALLLGDAAATAFVIPALTALEPAERLPYVFWSIILLTVALLFGELRRRAEESAEQELARQRAEIEREAQEQRAHLAREVHDIVTHSLTVIVAQADGARFSDGTLETKDTALRTIASVGRDSLRQMRGVVELLRNTGPRPVEPLAELDIDRLVATCRAGGLQVDYTVKGTPPKDLAPVTALTVQRIVQESLTNAMKHGTGSANLTVSWGDDVKVLVSNPVAPGAVSQPGHGVEGMKQRASLVGGNVTTSLGATGTWATEARIPLHP</sequence>
<keyword evidence="7" id="KW-0067">ATP-binding</keyword>
<keyword evidence="10" id="KW-0812">Transmembrane</keyword>
<keyword evidence="5" id="KW-0547">Nucleotide-binding</keyword>
<dbReference type="PANTHER" id="PTHR24421:SF10">
    <property type="entry name" value="NITRATE_NITRITE SENSOR PROTEIN NARQ"/>
    <property type="match status" value="1"/>
</dbReference>
<evidence type="ECO:0000256" key="5">
    <source>
        <dbReference type="ARBA" id="ARBA00022741"/>
    </source>
</evidence>
<dbReference type="GO" id="GO:0000155">
    <property type="term" value="F:phosphorelay sensor kinase activity"/>
    <property type="evidence" value="ECO:0007669"/>
    <property type="project" value="InterPro"/>
</dbReference>
<evidence type="ECO:0000313" key="12">
    <source>
        <dbReference type="EMBL" id="AKV59843.1"/>
    </source>
</evidence>
<evidence type="ECO:0000313" key="13">
    <source>
        <dbReference type="Proteomes" id="UP000060016"/>
    </source>
</evidence>
<dbReference type="RefSeq" id="WP_198147784.1">
    <property type="nucleotide sequence ID" value="NZ_CP012342.1"/>
</dbReference>
<evidence type="ECO:0000256" key="8">
    <source>
        <dbReference type="ARBA" id="ARBA00023012"/>
    </source>
</evidence>
<comment type="catalytic activity">
    <reaction evidence="1">
        <text>ATP + protein L-histidine = ADP + protein N-phospho-L-histidine.</text>
        <dbReference type="EC" id="2.7.13.3"/>
    </reaction>
</comment>
<dbReference type="InterPro" id="IPR036890">
    <property type="entry name" value="HATPase_C_sf"/>
</dbReference>
<dbReference type="PATRIC" id="fig|156976.3.peg.885"/>
<keyword evidence="9" id="KW-0175">Coiled coil</keyword>
<feature type="coiled-coil region" evidence="9">
    <location>
        <begin position="137"/>
        <end position="169"/>
    </location>
</feature>